<comment type="caution">
    <text evidence="1">The sequence shown here is derived from an EMBL/GenBank/DDBJ whole genome shotgun (WGS) entry which is preliminary data.</text>
</comment>
<evidence type="ECO:0000313" key="1">
    <source>
        <dbReference type="EMBL" id="NMF47488.1"/>
    </source>
</evidence>
<organism evidence="1 2">
    <name type="scientific">Pseudoalteromonas arctica</name>
    <dbReference type="NCBI Taxonomy" id="394751"/>
    <lineage>
        <taxon>Bacteria</taxon>
        <taxon>Pseudomonadati</taxon>
        <taxon>Pseudomonadota</taxon>
        <taxon>Gammaproteobacteria</taxon>
        <taxon>Alteromonadales</taxon>
        <taxon>Pseudoalteromonadaceae</taxon>
        <taxon>Pseudoalteromonas</taxon>
    </lineage>
</organism>
<dbReference type="AlphaFoldDB" id="A0A7X9YE60"/>
<dbReference type="Proteomes" id="UP000519126">
    <property type="component" value="Unassembled WGS sequence"/>
</dbReference>
<dbReference type="RefSeq" id="WP_170071227.1">
    <property type="nucleotide sequence ID" value="NZ_JABBCX010000002.1"/>
</dbReference>
<dbReference type="EMBL" id="JABBCX010000002">
    <property type="protein sequence ID" value="NMF47488.1"/>
    <property type="molecule type" value="Genomic_DNA"/>
</dbReference>
<name>A0A7X9YE60_9GAMM</name>
<gene>
    <name evidence="1" type="ORF">HHL01_04765</name>
</gene>
<evidence type="ECO:0000313" key="2">
    <source>
        <dbReference type="Proteomes" id="UP000519126"/>
    </source>
</evidence>
<proteinExistence type="predicted"/>
<sequence length="200" mass="23166">MWILILTISLFVIIILVNIGNENTFRENLKKPCLIKVNNTEFDICINQNIVREGLNFLIINLMDITEDKEVSFILTQNESLRHGDSYRVCKYMNIEPIYELESEVTHISVLKIPIGDLLPSQGGPRKMNFNINFYRGYPGESKSLFLTDINSSYIYNHHLEYNFQCSGYADTEVELLKSINEEVAEYLVFSRFGFTNNKG</sequence>
<protein>
    <submittedName>
        <fullName evidence="1">Uncharacterized protein</fullName>
    </submittedName>
</protein>
<accession>A0A7X9YE60</accession>
<reference evidence="1 2" key="1">
    <citation type="submission" date="2020-04" db="EMBL/GenBank/DDBJ databases">
        <title>Genome Sequencing and Assembley of Pseudoalteromonas artica.</title>
        <authorList>
            <person name="Akerly B."/>
            <person name="Cook G."/>
        </authorList>
    </citation>
    <scope>NUCLEOTIDE SEQUENCE [LARGE SCALE GENOMIC DNA]</scope>
    <source>
        <strain evidence="1 2">NEC-BIFX-0059</strain>
    </source>
</reference>